<dbReference type="Gene3D" id="1.10.10.10">
    <property type="entry name" value="Winged helix-like DNA-binding domain superfamily/Winged helix DNA-binding domain"/>
    <property type="match status" value="1"/>
</dbReference>
<accession>A0ABP5K1H2</accession>
<feature type="domain" description="Transcriptional repressor PaaX-like N-terminal" evidence="1">
    <location>
        <begin position="6"/>
        <end position="72"/>
    </location>
</feature>
<comment type="caution">
    <text evidence="4">The sequence shown here is derived from an EMBL/GenBank/DDBJ whole genome shotgun (WGS) entry which is preliminary data.</text>
</comment>
<keyword evidence="5" id="KW-1185">Reference proteome</keyword>
<dbReference type="Proteomes" id="UP001500575">
    <property type="component" value="Unassembled WGS sequence"/>
</dbReference>
<feature type="domain" description="Transcriptional repressor PaaX-like central Cas2-like" evidence="3">
    <location>
        <begin position="90"/>
        <end position="166"/>
    </location>
</feature>
<dbReference type="InterPro" id="IPR013225">
    <property type="entry name" value="PaaX_C"/>
</dbReference>
<organism evidence="4 5">
    <name type="scientific">Nocardioides bigeumensis</name>
    <dbReference type="NCBI Taxonomy" id="433657"/>
    <lineage>
        <taxon>Bacteria</taxon>
        <taxon>Bacillati</taxon>
        <taxon>Actinomycetota</taxon>
        <taxon>Actinomycetes</taxon>
        <taxon>Propionibacteriales</taxon>
        <taxon>Nocardioidaceae</taxon>
        <taxon>Nocardioides</taxon>
    </lineage>
</organism>
<dbReference type="Pfam" id="PF08223">
    <property type="entry name" value="PaaX_C"/>
    <property type="match status" value="1"/>
</dbReference>
<evidence type="ECO:0000313" key="4">
    <source>
        <dbReference type="EMBL" id="GAA2125833.1"/>
    </source>
</evidence>
<dbReference type="InterPro" id="IPR036388">
    <property type="entry name" value="WH-like_DNA-bd_sf"/>
</dbReference>
<dbReference type="InterPro" id="IPR012906">
    <property type="entry name" value="PaaX-like_N"/>
</dbReference>
<gene>
    <name evidence="4" type="ORF">GCM10009843_23920</name>
</gene>
<evidence type="ECO:0000313" key="5">
    <source>
        <dbReference type="Proteomes" id="UP001500575"/>
    </source>
</evidence>
<dbReference type="EMBL" id="BAAAQQ010000011">
    <property type="protein sequence ID" value="GAA2125833.1"/>
    <property type="molecule type" value="Genomic_DNA"/>
</dbReference>
<name>A0ABP5K1H2_9ACTN</name>
<evidence type="ECO:0000259" key="1">
    <source>
        <dbReference type="Pfam" id="PF07848"/>
    </source>
</evidence>
<proteinExistence type="predicted"/>
<reference evidence="5" key="1">
    <citation type="journal article" date="2019" name="Int. J. Syst. Evol. Microbiol.">
        <title>The Global Catalogue of Microorganisms (GCM) 10K type strain sequencing project: providing services to taxonomists for standard genome sequencing and annotation.</title>
        <authorList>
            <consortium name="The Broad Institute Genomics Platform"/>
            <consortium name="The Broad Institute Genome Sequencing Center for Infectious Disease"/>
            <person name="Wu L."/>
            <person name="Ma J."/>
        </authorList>
    </citation>
    <scope>NUCLEOTIDE SEQUENCE [LARGE SCALE GENOMIC DNA]</scope>
    <source>
        <strain evidence="5">JCM 16021</strain>
    </source>
</reference>
<protein>
    <submittedName>
        <fullName evidence="4">PaaX family transcriptional regulator C-terminal domain-containing protein</fullName>
    </submittedName>
</protein>
<dbReference type="PANTHER" id="PTHR30319">
    <property type="entry name" value="PHENYLACETIC ACID REGULATOR-RELATED TRANSCRIPTIONAL REPRESSOR"/>
    <property type="match status" value="1"/>
</dbReference>
<evidence type="ECO:0000259" key="3">
    <source>
        <dbReference type="Pfam" id="PF20803"/>
    </source>
</evidence>
<dbReference type="Gene3D" id="1.20.58.1460">
    <property type="match status" value="1"/>
</dbReference>
<dbReference type="InterPro" id="IPR011965">
    <property type="entry name" value="PaaX_trns_reg"/>
</dbReference>
<dbReference type="PIRSF" id="PIRSF020623">
    <property type="entry name" value="PaaX"/>
    <property type="match status" value="1"/>
</dbReference>
<dbReference type="PANTHER" id="PTHR30319:SF1">
    <property type="entry name" value="TRANSCRIPTIONAL REPRESSOR PAAX"/>
    <property type="match status" value="1"/>
</dbReference>
<evidence type="ECO:0000259" key="2">
    <source>
        <dbReference type="Pfam" id="PF08223"/>
    </source>
</evidence>
<dbReference type="Gene3D" id="3.30.70.2650">
    <property type="match status" value="1"/>
</dbReference>
<feature type="domain" description="Transcriptional repressor PaaX-like C-terminal" evidence="2">
    <location>
        <begin position="175"/>
        <end position="265"/>
    </location>
</feature>
<sequence length="268" mass="29808">MTPPTPRALIITVFGLYVRDLGGWISVGRLIELMDHVGIDAQAVRSSVSRLKKRGILVGDRRDGVAGYGLSEYAESVLAEGDRRIFRREQPQDADWVLAVFSVPESERAKRHALRARLTWLGFATISSGTWIAPAHVADDTRLVLARDGLERYVELFHADHLGFGDVGSLAAKWWDLRGIDARYRAFAAECEPLLRRWERVGASADRAEAAFADYVRVLTAWRELPYLDPGLPPELLPADWAGAAATRLFAAVQELLEPQAREYVTGS</sequence>
<dbReference type="InterPro" id="IPR048846">
    <property type="entry name" value="PaaX-like_central"/>
</dbReference>
<dbReference type="Pfam" id="PF20803">
    <property type="entry name" value="PaaX_M"/>
    <property type="match status" value="1"/>
</dbReference>
<dbReference type="Pfam" id="PF07848">
    <property type="entry name" value="PaaX"/>
    <property type="match status" value="1"/>
</dbReference>